<dbReference type="AlphaFoldDB" id="A0A6C0IF58"/>
<evidence type="ECO:0000313" key="1">
    <source>
        <dbReference type="EMBL" id="QHT91542.1"/>
    </source>
</evidence>
<proteinExistence type="predicted"/>
<organism evidence="1">
    <name type="scientific">viral metagenome</name>
    <dbReference type="NCBI Taxonomy" id="1070528"/>
    <lineage>
        <taxon>unclassified sequences</taxon>
        <taxon>metagenomes</taxon>
        <taxon>organismal metagenomes</taxon>
    </lineage>
</organism>
<sequence length="205" mass="24029">MSDARKKCLNTLRNTNLNVILISESNLSQIVKEPLHEGYKYLSETHKADYLRCYIMHFYGGSYSDIKHTSKSWLSAIKDLENSDKWINGFQEGAANDVAIIKNNSMLTNTLKENYKSLIGTSTFICKPNTLLTNEWYTQMIQLMDANLDNLKKYPSRKPQEVYTPEYPYPFEWTEILGQIFHPLIYKYKDKVLQTLPKFDNVEYR</sequence>
<dbReference type="SUPFAM" id="SSF53448">
    <property type="entry name" value="Nucleotide-diphospho-sugar transferases"/>
    <property type="match status" value="1"/>
</dbReference>
<dbReference type="InterPro" id="IPR029044">
    <property type="entry name" value="Nucleotide-diphossugar_trans"/>
</dbReference>
<reference evidence="1" key="1">
    <citation type="journal article" date="2020" name="Nature">
        <title>Giant virus diversity and host interactions through global metagenomics.</title>
        <authorList>
            <person name="Schulz F."/>
            <person name="Roux S."/>
            <person name="Paez-Espino D."/>
            <person name="Jungbluth S."/>
            <person name="Walsh D.A."/>
            <person name="Denef V.J."/>
            <person name="McMahon K.D."/>
            <person name="Konstantinidis K.T."/>
            <person name="Eloe-Fadrosh E.A."/>
            <person name="Kyrpides N.C."/>
            <person name="Woyke T."/>
        </authorList>
    </citation>
    <scope>NUCLEOTIDE SEQUENCE</scope>
    <source>
        <strain evidence="1">GVMAG-M-3300023184-77</strain>
    </source>
</reference>
<dbReference type="Gene3D" id="3.90.550.20">
    <property type="match status" value="1"/>
</dbReference>
<dbReference type="EMBL" id="MN740165">
    <property type="protein sequence ID" value="QHT91542.1"/>
    <property type="molecule type" value="Genomic_DNA"/>
</dbReference>
<protein>
    <submittedName>
        <fullName evidence="1">Uncharacterized protein</fullName>
    </submittedName>
</protein>
<name>A0A6C0IF58_9ZZZZ</name>
<accession>A0A6C0IF58</accession>